<dbReference type="Proteomes" id="UP000753724">
    <property type="component" value="Unassembled WGS sequence"/>
</dbReference>
<evidence type="ECO:0000256" key="7">
    <source>
        <dbReference type="RuleBase" id="RU003476"/>
    </source>
</evidence>
<dbReference type="InterPro" id="IPR015797">
    <property type="entry name" value="NUDIX_hydrolase-like_dom_sf"/>
</dbReference>
<evidence type="ECO:0000256" key="4">
    <source>
        <dbReference type="ARBA" id="ARBA00022801"/>
    </source>
</evidence>
<evidence type="ECO:0000256" key="1">
    <source>
        <dbReference type="ARBA" id="ARBA00001936"/>
    </source>
</evidence>
<keyword evidence="4 7" id="KW-0378">Hydrolase</keyword>
<protein>
    <submittedName>
        <fullName evidence="9">CoA pyrophosphatase</fullName>
    </submittedName>
</protein>
<dbReference type="Gene3D" id="3.90.79.10">
    <property type="entry name" value="Nucleoside Triphosphate Pyrophosphohydrolase"/>
    <property type="match status" value="1"/>
</dbReference>
<dbReference type="InterPro" id="IPR045121">
    <property type="entry name" value="CoAse"/>
</dbReference>
<keyword evidence="6" id="KW-0464">Manganese</keyword>
<organism evidence="9 10">
    <name type="scientific">Novosphingobium ovatum</name>
    <dbReference type="NCBI Taxonomy" id="1908523"/>
    <lineage>
        <taxon>Bacteria</taxon>
        <taxon>Pseudomonadati</taxon>
        <taxon>Pseudomonadota</taxon>
        <taxon>Alphaproteobacteria</taxon>
        <taxon>Sphingomonadales</taxon>
        <taxon>Sphingomonadaceae</taxon>
        <taxon>Novosphingobium</taxon>
    </lineage>
</organism>
<dbReference type="InterPro" id="IPR020476">
    <property type="entry name" value="Nudix_hydrolase"/>
</dbReference>
<evidence type="ECO:0000259" key="8">
    <source>
        <dbReference type="PROSITE" id="PS51462"/>
    </source>
</evidence>
<evidence type="ECO:0000313" key="10">
    <source>
        <dbReference type="Proteomes" id="UP000753724"/>
    </source>
</evidence>
<reference evidence="10" key="1">
    <citation type="submission" date="2020-01" db="EMBL/GenBank/DDBJ databases">
        <title>Sphingomonas sp. strain CSW-10.</title>
        <authorList>
            <person name="Chen W.-M."/>
        </authorList>
    </citation>
    <scope>NUCLEOTIDE SEQUENCE [LARGE SCALE GENOMIC DNA]</scope>
    <source>
        <strain evidence="10">FSY-8</strain>
    </source>
</reference>
<sequence length="200" mass="21723">MTGLIGRLTRAYEAGHAAPAPRLWPDPRTEQIASFKPAAVLIAVTDRPDPGLLLIHRPGTMRAHPGQVAFPGGRLDPGETPVEAALREAHEELGIPPDAVQVIGESDLYQTGSGYAVTPVLAVVPPDLPLVPNPHEVAQWFEAPLSFVLDPAQHQTGAMEWAGEMRRYVEMHWNGHRIWGVTGAIIANLAQRLNWTSAHD</sequence>
<evidence type="ECO:0000313" key="9">
    <source>
        <dbReference type="EMBL" id="NBC35706.1"/>
    </source>
</evidence>
<dbReference type="Pfam" id="PF00293">
    <property type="entry name" value="NUDIX"/>
    <property type="match status" value="1"/>
</dbReference>
<dbReference type="PANTHER" id="PTHR12992:SF11">
    <property type="entry name" value="MITOCHONDRIAL COENZYME A DIPHOSPHATASE NUDT8"/>
    <property type="match status" value="1"/>
</dbReference>
<dbReference type="NCBIfam" id="NF007980">
    <property type="entry name" value="PRK10707.1"/>
    <property type="match status" value="1"/>
</dbReference>
<gene>
    <name evidence="9" type="ORF">GTZ99_03950</name>
</gene>
<dbReference type="PROSITE" id="PS51462">
    <property type="entry name" value="NUDIX"/>
    <property type="match status" value="1"/>
</dbReference>
<comment type="similarity">
    <text evidence="7">Belongs to the Nudix hydrolase family.</text>
</comment>
<evidence type="ECO:0000256" key="5">
    <source>
        <dbReference type="ARBA" id="ARBA00022842"/>
    </source>
</evidence>
<dbReference type="CDD" id="cd03426">
    <property type="entry name" value="NUDIX_CoAse_Nudt7"/>
    <property type="match status" value="1"/>
</dbReference>
<dbReference type="PROSITE" id="PS00893">
    <property type="entry name" value="NUDIX_BOX"/>
    <property type="match status" value="1"/>
</dbReference>
<keyword evidence="10" id="KW-1185">Reference proteome</keyword>
<feature type="domain" description="Nudix hydrolase" evidence="8">
    <location>
        <begin position="35"/>
        <end position="173"/>
    </location>
</feature>
<name>A0ABW9XAY3_9SPHN</name>
<dbReference type="InterPro" id="IPR020084">
    <property type="entry name" value="NUDIX_hydrolase_CS"/>
</dbReference>
<keyword evidence="5" id="KW-0460">Magnesium</keyword>
<evidence type="ECO:0000256" key="6">
    <source>
        <dbReference type="ARBA" id="ARBA00023211"/>
    </source>
</evidence>
<dbReference type="PANTHER" id="PTHR12992">
    <property type="entry name" value="NUDIX HYDROLASE"/>
    <property type="match status" value="1"/>
</dbReference>
<comment type="cofactor">
    <cofactor evidence="2">
        <name>Mg(2+)</name>
        <dbReference type="ChEBI" id="CHEBI:18420"/>
    </cofactor>
</comment>
<dbReference type="EMBL" id="JAAAPO010000001">
    <property type="protein sequence ID" value="NBC35706.1"/>
    <property type="molecule type" value="Genomic_DNA"/>
</dbReference>
<keyword evidence="3" id="KW-0479">Metal-binding</keyword>
<dbReference type="SUPFAM" id="SSF55811">
    <property type="entry name" value="Nudix"/>
    <property type="match status" value="1"/>
</dbReference>
<dbReference type="PRINTS" id="PR00502">
    <property type="entry name" value="NUDIXFAMILY"/>
</dbReference>
<comment type="caution">
    <text evidence="9">The sequence shown here is derived from an EMBL/GenBank/DDBJ whole genome shotgun (WGS) entry which is preliminary data.</text>
</comment>
<proteinExistence type="inferred from homology"/>
<dbReference type="InterPro" id="IPR000086">
    <property type="entry name" value="NUDIX_hydrolase_dom"/>
</dbReference>
<comment type="cofactor">
    <cofactor evidence="1">
        <name>Mn(2+)</name>
        <dbReference type="ChEBI" id="CHEBI:29035"/>
    </cofactor>
</comment>
<evidence type="ECO:0000256" key="3">
    <source>
        <dbReference type="ARBA" id="ARBA00022723"/>
    </source>
</evidence>
<dbReference type="RefSeq" id="WP_161716949.1">
    <property type="nucleotide sequence ID" value="NZ_JAAAPO010000001.1"/>
</dbReference>
<evidence type="ECO:0000256" key="2">
    <source>
        <dbReference type="ARBA" id="ARBA00001946"/>
    </source>
</evidence>
<accession>A0ABW9XAY3</accession>